<dbReference type="GO" id="GO:0006364">
    <property type="term" value="P:rRNA processing"/>
    <property type="evidence" value="ECO:0007669"/>
    <property type="project" value="TreeGrafter"/>
</dbReference>
<evidence type="ECO:0000256" key="2">
    <source>
        <dbReference type="SAM" id="MobiDB-lite"/>
    </source>
</evidence>
<gene>
    <name evidence="3" type="ORF">HU200_058038</name>
</gene>
<dbReference type="GO" id="GO:0005730">
    <property type="term" value="C:nucleolus"/>
    <property type="evidence" value="ECO:0007669"/>
    <property type="project" value="TreeGrafter"/>
</dbReference>
<keyword evidence="4" id="KW-1185">Reference proteome</keyword>
<dbReference type="OrthoDB" id="2192561at2759"/>
<evidence type="ECO:0000256" key="1">
    <source>
        <dbReference type="ARBA" id="ARBA00007114"/>
    </source>
</evidence>
<comment type="similarity">
    <text evidence="1">Belongs to the bystin family.</text>
</comment>
<evidence type="ECO:0000313" key="3">
    <source>
        <dbReference type="EMBL" id="KAF8659956.1"/>
    </source>
</evidence>
<dbReference type="GO" id="GO:0030515">
    <property type="term" value="F:snoRNA binding"/>
    <property type="evidence" value="ECO:0007669"/>
    <property type="project" value="TreeGrafter"/>
</dbReference>
<dbReference type="Pfam" id="PF05291">
    <property type="entry name" value="Bystin"/>
    <property type="match status" value="1"/>
</dbReference>
<dbReference type="GO" id="GO:0005737">
    <property type="term" value="C:cytoplasm"/>
    <property type="evidence" value="ECO:0007669"/>
    <property type="project" value="TreeGrafter"/>
</dbReference>
<dbReference type="EMBL" id="JACEFO010002446">
    <property type="protein sequence ID" value="KAF8659956.1"/>
    <property type="molecule type" value="Genomic_DNA"/>
</dbReference>
<dbReference type="PANTHER" id="PTHR12821:SF0">
    <property type="entry name" value="BYSTIN"/>
    <property type="match status" value="1"/>
</dbReference>
<reference evidence="3" key="1">
    <citation type="submission" date="2020-07" db="EMBL/GenBank/DDBJ databases">
        <title>Genome sequence and genetic diversity analysis of an under-domesticated orphan crop, white fonio (Digitaria exilis).</title>
        <authorList>
            <person name="Bennetzen J.L."/>
            <person name="Chen S."/>
            <person name="Ma X."/>
            <person name="Wang X."/>
            <person name="Yssel A.E.J."/>
            <person name="Chaluvadi S.R."/>
            <person name="Johnson M."/>
            <person name="Gangashetty P."/>
            <person name="Hamidou F."/>
            <person name="Sanogo M.D."/>
            <person name="Zwaenepoel A."/>
            <person name="Wallace J."/>
            <person name="Van De Peer Y."/>
            <person name="Van Deynze A."/>
        </authorList>
    </citation>
    <scope>NUCLEOTIDE SEQUENCE</scope>
    <source>
        <tissue evidence="3">Leaves</tissue>
    </source>
</reference>
<organism evidence="3 4">
    <name type="scientific">Digitaria exilis</name>
    <dbReference type="NCBI Taxonomy" id="1010633"/>
    <lineage>
        <taxon>Eukaryota</taxon>
        <taxon>Viridiplantae</taxon>
        <taxon>Streptophyta</taxon>
        <taxon>Embryophyta</taxon>
        <taxon>Tracheophyta</taxon>
        <taxon>Spermatophyta</taxon>
        <taxon>Magnoliopsida</taxon>
        <taxon>Liliopsida</taxon>
        <taxon>Poales</taxon>
        <taxon>Poaceae</taxon>
        <taxon>PACMAD clade</taxon>
        <taxon>Panicoideae</taxon>
        <taxon>Panicodae</taxon>
        <taxon>Paniceae</taxon>
        <taxon>Anthephorinae</taxon>
        <taxon>Digitaria</taxon>
    </lineage>
</organism>
<protein>
    <submittedName>
        <fullName evidence="3">Uncharacterized protein</fullName>
    </submittedName>
</protein>
<evidence type="ECO:0000313" key="4">
    <source>
        <dbReference type="Proteomes" id="UP000636709"/>
    </source>
</evidence>
<feature type="region of interest" description="Disordered" evidence="2">
    <location>
        <begin position="1"/>
        <end position="20"/>
    </location>
</feature>
<proteinExistence type="inferred from homology"/>
<dbReference type="PANTHER" id="PTHR12821">
    <property type="entry name" value="BYSTIN"/>
    <property type="match status" value="1"/>
</dbReference>
<dbReference type="GO" id="GO:0030688">
    <property type="term" value="C:preribosome, small subunit precursor"/>
    <property type="evidence" value="ECO:0007669"/>
    <property type="project" value="TreeGrafter"/>
</dbReference>
<accession>A0A835E3P5</accession>
<dbReference type="InterPro" id="IPR007955">
    <property type="entry name" value="Bystin"/>
</dbReference>
<dbReference type="AlphaFoldDB" id="A0A835E3P5"/>
<sequence length="172" mass="19269">MAGNKRKSSAEKQPKHRLPLGADADMLAAASKLRHKGAAKLHQADQEASIPVGKFLSRYTSGKIPKAFKRIPSFECWAEERNCTLREAIIIGSIIQKISIPFLHASVALVKLAEMEYCGTNRLLQKSERTDQGSCNRGEKDNNLPTYYFLNVLFLPWPISVITKPIEEDKCQ</sequence>
<name>A0A835E3P5_9POAL</name>
<dbReference type="Proteomes" id="UP000636709">
    <property type="component" value="Unassembled WGS sequence"/>
</dbReference>
<comment type="caution">
    <text evidence="3">The sequence shown here is derived from an EMBL/GenBank/DDBJ whole genome shotgun (WGS) entry which is preliminary data.</text>
</comment>